<dbReference type="OrthoDB" id="9932926at2759"/>
<feature type="compositionally biased region" description="Basic and acidic residues" evidence="2">
    <location>
        <begin position="121"/>
        <end position="135"/>
    </location>
</feature>
<dbReference type="STRING" id="158441.A0A226DX38"/>
<comment type="similarity">
    <text evidence="1">Belongs to the SH3BGR family.</text>
</comment>
<accession>A0A226DX38</accession>
<dbReference type="EMBL" id="LNIX01000009">
    <property type="protein sequence ID" value="OXA50045.1"/>
    <property type="molecule type" value="Genomic_DNA"/>
</dbReference>
<dbReference type="PANTHER" id="PTHR12232:SF15">
    <property type="entry name" value="SH3 DOMAIN-BINDING GLUTAMIC ACID-RICH PROTEIN HOMOLOG"/>
    <property type="match status" value="1"/>
</dbReference>
<evidence type="ECO:0000313" key="4">
    <source>
        <dbReference type="Proteomes" id="UP000198287"/>
    </source>
</evidence>
<dbReference type="OMA" id="FNEKEYC"/>
<dbReference type="GO" id="GO:0005737">
    <property type="term" value="C:cytoplasm"/>
    <property type="evidence" value="ECO:0007669"/>
    <property type="project" value="TreeGrafter"/>
</dbReference>
<comment type="caution">
    <text evidence="3">The sequence shown here is derived from an EMBL/GenBank/DDBJ whole genome shotgun (WGS) entry which is preliminary data.</text>
</comment>
<organism evidence="3 4">
    <name type="scientific">Folsomia candida</name>
    <name type="common">Springtail</name>
    <dbReference type="NCBI Taxonomy" id="158441"/>
    <lineage>
        <taxon>Eukaryota</taxon>
        <taxon>Metazoa</taxon>
        <taxon>Ecdysozoa</taxon>
        <taxon>Arthropoda</taxon>
        <taxon>Hexapoda</taxon>
        <taxon>Collembola</taxon>
        <taxon>Entomobryomorpha</taxon>
        <taxon>Isotomoidea</taxon>
        <taxon>Isotomidae</taxon>
        <taxon>Proisotominae</taxon>
        <taxon>Folsomia</taxon>
    </lineage>
</organism>
<keyword evidence="4" id="KW-1185">Reference proteome</keyword>
<proteinExistence type="inferred from homology"/>
<dbReference type="Gene3D" id="3.40.30.10">
    <property type="entry name" value="Glutaredoxin"/>
    <property type="match status" value="1"/>
</dbReference>
<feature type="compositionally biased region" description="Polar residues" evidence="2">
    <location>
        <begin position="104"/>
        <end position="119"/>
    </location>
</feature>
<dbReference type="PANTHER" id="PTHR12232">
    <property type="entry name" value="SH3 DOMAIN-BINDING GLUTAMIC ACID-RICH-LIKE PROTEIN"/>
    <property type="match status" value="1"/>
</dbReference>
<dbReference type="InterPro" id="IPR036249">
    <property type="entry name" value="Thioredoxin-like_sf"/>
</dbReference>
<evidence type="ECO:0000256" key="1">
    <source>
        <dbReference type="ARBA" id="ARBA00007764"/>
    </source>
</evidence>
<feature type="region of interest" description="Disordered" evidence="2">
    <location>
        <begin position="103"/>
        <end position="210"/>
    </location>
</feature>
<dbReference type="Proteomes" id="UP000198287">
    <property type="component" value="Unassembled WGS sequence"/>
</dbReference>
<dbReference type="InterPro" id="IPR006993">
    <property type="entry name" value="Glut_rich_SH3-bd"/>
</dbReference>
<feature type="compositionally biased region" description="Low complexity" evidence="2">
    <location>
        <begin position="136"/>
        <end position="145"/>
    </location>
</feature>
<sequence>MVIKVYYSEISAHKEVKKRQQKVMMILESKQIPYEAIDITEAGRESDKDFMLTNGKAKEGSKVLSPQVFNEETYCGDYDDFELANENDELEKFLNVEKRPSIVRNGSQNGTAAINGTSRESSAEKQVVVEEKVVEELSSAEVASSNPVPTEEESPALETDAPPQESHTDGGDEEEEMSTSEPVPQPPAEESLDNIQPDPEVEEEEEELED</sequence>
<dbReference type="AlphaFoldDB" id="A0A226DX38"/>
<gene>
    <name evidence="3" type="ORF">Fcan01_14869</name>
</gene>
<evidence type="ECO:0000313" key="3">
    <source>
        <dbReference type="EMBL" id="OXA50045.1"/>
    </source>
</evidence>
<feature type="compositionally biased region" description="Acidic residues" evidence="2">
    <location>
        <begin position="199"/>
        <end position="210"/>
    </location>
</feature>
<dbReference type="SUPFAM" id="SSF52833">
    <property type="entry name" value="Thioredoxin-like"/>
    <property type="match status" value="1"/>
</dbReference>
<reference evidence="3 4" key="1">
    <citation type="submission" date="2015-12" db="EMBL/GenBank/DDBJ databases">
        <title>The genome of Folsomia candida.</title>
        <authorList>
            <person name="Faddeeva A."/>
            <person name="Derks M.F."/>
            <person name="Anvar Y."/>
            <person name="Smit S."/>
            <person name="Van Straalen N."/>
            <person name="Roelofs D."/>
        </authorList>
    </citation>
    <scope>NUCLEOTIDE SEQUENCE [LARGE SCALE GENOMIC DNA]</scope>
    <source>
        <strain evidence="3 4">VU population</strain>
        <tissue evidence="3">Whole body</tissue>
    </source>
</reference>
<protein>
    <submittedName>
        <fullName evidence="3">SH3 domain-binding glutamic acid-rich protein</fullName>
    </submittedName>
</protein>
<name>A0A226DX38_FOLCA</name>
<dbReference type="Pfam" id="PF04908">
    <property type="entry name" value="SH3BGR"/>
    <property type="match status" value="1"/>
</dbReference>
<evidence type="ECO:0000256" key="2">
    <source>
        <dbReference type="SAM" id="MobiDB-lite"/>
    </source>
</evidence>
<dbReference type="InterPro" id="IPR051033">
    <property type="entry name" value="SH3BGR"/>
</dbReference>